<evidence type="ECO:0000256" key="6">
    <source>
        <dbReference type="ARBA" id="ARBA00022723"/>
    </source>
</evidence>
<dbReference type="PANTHER" id="PTHR30352">
    <property type="entry name" value="PYRUVATE FORMATE-LYASE-ACTIVATING ENZYME"/>
    <property type="match status" value="1"/>
</dbReference>
<dbReference type="SFLD" id="SFLDG01118">
    <property type="entry name" value="activating_enzymes__group_2"/>
    <property type="match status" value="1"/>
</dbReference>
<feature type="domain" description="Radical SAM core" evidence="11">
    <location>
        <begin position="28"/>
        <end position="310"/>
    </location>
</feature>
<dbReference type="PROSITE" id="PS00198">
    <property type="entry name" value="4FE4S_FER_1"/>
    <property type="match status" value="1"/>
</dbReference>
<comment type="similarity">
    <text evidence="2">Belongs to the organic radical-activating enzymes family.</text>
</comment>
<dbReference type="Pfam" id="PF04055">
    <property type="entry name" value="Radical_SAM"/>
    <property type="match status" value="1"/>
</dbReference>
<dbReference type="Proteomes" id="UP000507962">
    <property type="component" value="Unassembled WGS sequence"/>
</dbReference>
<proteinExistence type="inferred from homology"/>
<evidence type="ECO:0000256" key="9">
    <source>
        <dbReference type="ARBA" id="ARBA00023014"/>
    </source>
</evidence>
<dbReference type="NCBIfam" id="TIGR02494">
    <property type="entry name" value="PFLE_PFLC"/>
    <property type="match status" value="1"/>
</dbReference>
<dbReference type="InterPro" id="IPR012839">
    <property type="entry name" value="Organic_radical_activase"/>
</dbReference>
<evidence type="ECO:0000256" key="4">
    <source>
        <dbReference type="ARBA" id="ARBA00022485"/>
    </source>
</evidence>
<dbReference type="SFLD" id="SFLDS00029">
    <property type="entry name" value="Radical_SAM"/>
    <property type="match status" value="1"/>
</dbReference>
<evidence type="ECO:0000256" key="8">
    <source>
        <dbReference type="ARBA" id="ARBA00023004"/>
    </source>
</evidence>
<dbReference type="InterPro" id="IPR058240">
    <property type="entry name" value="rSAM_sf"/>
</dbReference>
<dbReference type="InterPro" id="IPR040074">
    <property type="entry name" value="BssD/PflA/YjjW"/>
</dbReference>
<dbReference type="InterPro" id="IPR007197">
    <property type="entry name" value="rSAM"/>
</dbReference>
<evidence type="ECO:0000259" key="10">
    <source>
        <dbReference type="PROSITE" id="PS51379"/>
    </source>
</evidence>
<dbReference type="InterPro" id="IPR017896">
    <property type="entry name" value="4Fe4S_Fe-S-bd"/>
</dbReference>
<dbReference type="EMBL" id="CAADHO010000011">
    <property type="protein sequence ID" value="VFQ46764.1"/>
    <property type="molecule type" value="Genomic_DNA"/>
</dbReference>
<gene>
    <name evidence="12" type="ORF">MSL71_44340</name>
</gene>
<organism evidence="12 13">
    <name type="scientific">Desulfoluna butyratoxydans</name>
    <dbReference type="NCBI Taxonomy" id="231438"/>
    <lineage>
        <taxon>Bacteria</taxon>
        <taxon>Pseudomonadati</taxon>
        <taxon>Thermodesulfobacteriota</taxon>
        <taxon>Desulfobacteria</taxon>
        <taxon>Desulfobacterales</taxon>
        <taxon>Desulfolunaceae</taxon>
        <taxon>Desulfoluna</taxon>
    </lineage>
</organism>
<keyword evidence="5" id="KW-0949">S-adenosyl-L-methionine</keyword>
<dbReference type="Pfam" id="PF12837">
    <property type="entry name" value="Fer4_6"/>
    <property type="match status" value="1"/>
</dbReference>
<protein>
    <submittedName>
        <fullName evidence="12">Radical sam</fullName>
    </submittedName>
</protein>
<evidence type="ECO:0000256" key="3">
    <source>
        <dbReference type="ARBA" id="ARBA00011245"/>
    </source>
</evidence>
<dbReference type="SUPFAM" id="SSF102114">
    <property type="entry name" value="Radical SAM enzymes"/>
    <property type="match status" value="1"/>
</dbReference>
<feature type="domain" description="4Fe-4S ferredoxin-type" evidence="10">
    <location>
        <begin position="90"/>
        <end position="114"/>
    </location>
</feature>
<accession>A0A4U8YSM0</accession>
<evidence type="ECO:0000256" key="5">
    <source>
        <dbReference type="ARBA" id="ARBA00022691"/>
    </source>
</evidence>
<dbReference type="Gene3D" id="3.30.70.20">
    <property type="match status" value="1"/>
</dbReference>
<dbReference type="PANTHER" id="PTHR30352:SF4">
    <property type="entry name" value="PYRUVATE FORMATE-LYASE 2-ACTIVATING ENZYME"/>
    <property type="match status" value="1"/>
</dbReference>
<dbReference type="InterPro" id="IPR017900">
    <property type="entry name" value="4Fe4S_Fe_S_CS"/>
</dbReference>
<dbReference type="GO" id="GO:0046872">
    <property type="term" value="F:metal ion binding"/>
    <property type="evidence" value="ECO:0007669"/>
    <property type="project" value="UniProtKB-KW"/>
</dbReference>
<evidence type="ECO:0000256" key="7">
    <source>
        <dbReference type="ARBA" id="ARBA00023002"/>
    </source>
</evidence>
<keyword evidence="13" id="KW-1185">Reference proteome</keyword>
<evidence type="ECO:0000256" key="1">
    <source>
        <dbReference type="ARBA" id="ARBA00001966"/>
    </source>
</evidence>
<sequence>MKVRMNPLATADKRDAPLVLEIKGASLDDGPGIRTVVFLKGCPLDCAWCHNPESKKAGPELSFDAEKCIGCRECLSVCREGALDPGRGPDRSRCTLCMACTEVCPSKALEPVGRTMEPDEVVSAVSKDMPFFDASGGGVTLSGGEPTLFPRYCGELMQGLKARGIHTLLETSGHFSRSAFDAHIRPHTDTVYFDIKLISPEAHKQYCGVGNARILENLEHLLAFHRAGGLELLPRIPLVPGITATLANITAVADHLSALGARKVQLLPYNPLWHGKTVNIGGRVDGVPGGFMAPEEVAQWETCFEKRGIETL</sequence>
<dbReference type="GO" id="GO:0051539">
    <property type="term" value="F:4 iron, 4 sulfur cluster binding"/>
    <property type="evidence" value="ECO:0007669"/>
    <property type="project" value="UniProtKB-KW"/>
</dbReference>
<dbReference type="SUPFAM" id="SSF54862">
    <property type="entry name" value="4Fe-4S ferredoxins"/>
    <property type="match status" value="1"/>
</dbReference>
<keyword evidence="4" id="KW-0004">4Fe-4S</keyword>
<keyword evidence="7" id="KW-0560">Oxidoreductase</keyword>
<dbReference type="PROSITE" id="PS51918">
    <property type="entry name" value="RADICAL_SAM"/>
    <property type="match status" value="1"/>
</dbReference>
<feature type="domain" description="4Fe-4S ferredoxin-type" evidence="10">
    <location>
        <begin position="59"/>
        <end position="88"/>
    </location>
</feature>
<dbReference type="Gene3D" id="3.80.30.10">
    <property type="entry name" value="pyruvate-formate lyase- activating enzyme"/>
    <property type="match status" value="1"/>
</dbReference>
<dbReference type="PIRSF" id="PIRSF000371">
    <property type="entry name" value="PFL_act_enz"/>
    <property type="match status" value="1"/>
</dbReference>
<keyword evidence="8" id="KW-0408">Iron</keyword>
<evidence type="ECO:0000313" key="13">
    <source>
        <dbReference type="Proteomes" id="UP000507962"/>
    </source>
</evidence>
<keyword evidence="9" id="KW-0411">Iron-sulfur</keyword>
<reference evidence="12 13" key="1">
    <citation type="submission" date="2019-03" db="EMBL/GenBank/DDBJ databases">
        <authorList>
            <person name="Nijsse B."/>
        </authorList>
    </citation>
    <scope>NUCLEOTIDE SEQUENCE [LARGE SCALE GENOMIC DNA]</scope>
    <source>
        <strain evidence="12">Desulfoluna butyratoxydans MSL71</strain>
    </source>
</reference>
<keyword evidence="6" id="KW-0479">Metal-binding</keyword>
<dbReference type="PROSITE" id="PS01087">
    <property type="entry name" value="RADICAL_ACTIVATING"/>
    <property type="match status" value="1"/>
</dbReference>
<dbReference type="InterPro" id="IPR034457">
    <property type="entry name" value="Organic_radical-activating"/>
</dbReference>
<dbReference type="GO" id="GO:0016491">
    <property type="term" value="F:oxidoreductase activity"/>
    <property type="evidence" value="ECO:0007669"/>
    <property type="project" value="UniProtKB-KW"/>
</dbReference>
<name>A0A4U8YSM0_9BACT</name>
<evidence type="ECO:0000259" key="11">
    <source>
        <dbReference type="PROSITE" id="PS51918"/>
    </source>
</evidence>
<dbReference type="AlphaFoldDB" id="A0A4U8YSM0"/>
<evidence type="ECO:0000256" key="2">
    <source>
        <dbReference type="ARBA" id="ARBA00009777"/>
    </source>
</evidence>
<evidence type="ECO:0000313" key="12">
    <source>
        <dbReference type="EMBL" id="VFQ46764.1"/>
    </source>
</evidence>
<dbReference type="PROSITE" id="PS51379">
    <property type="entry name" value="4FE4S_FER_2"/>
    <property type="match status" value="2"/>
</dbReference>
<dbReference type="InterPro" id="IPR001989">
    <property type="entry name" value="Radical_activat_CS"/>
</dbReference>
<comment type="subunit">
    <text evidence="3">Monomer.</text>
</comment>
<dbReference type="SFLD" id="SFLDG01066">
    <property type="entry name" value="organic_radical-activating_enz"/>
    <property type="match status" value="1"/>
</dbReference>
<comment type="cofactor">
    <cofactor evidence="1">
        <name>[4Fe-4S] cluster</name>
        <dbReference type="ChEBI" id="CHEBI:49883"/>
    </cofactor>
</comment>